<sequence>MVNQRDDVGKIGYYALSFSGRNENILSGQAKLTQVAD</sequence>
<dbReference type="AlphaFoldDB" id="A0A091BYT2"/>
<dbReference type="Proteomes" id="UP000029391">
    <property type="component" value="Unassembled WGS sequence"/>
</dbReference>
<evidence type="ECO:0000313" key="2">
    <source>
        <dbReference type="Proteomes" id="UP000029391"/>
    </source>
</evidence>
<keyword evidence="2" id="KW-1185">Reference proteome</keyword>
<organism evidence="1 2">
    <name type="scientific">Arenimonas composti TR7-09 = DSM 18010</name>
    <dbReference type="NCBI Taxonomy" id="1121013"/>
    <lineage>
        <taxon>Bacteria</taxon>
        <taxon>Pseudomonadati</taxon>
        <taxon>Pseudomonadota</taxon>
        <taxon>Gammaproteobacteria</taxon>
        <taxon>Lysobacterales</taxon>
        <taxon>Lysobacteraceae</taxon>
        <taxon>Arenimonas</taxon>
    </lineage>
</organism>
<protein>
    <submittedName>
        <fullName evidence="1">Uncharacterized protein</fullName>
    </submittedName>
</protein>
<comment type="caution">
    <text evidence="1">The sequence shown here is derived from an EMBL/GenBank/DDBJ whole genome shotgun (WGS) entry which is preliminary data.</text>
</comment>
<proteinExistence type="predicted"/>
<gene>
    <name evidence="1" type="ORF">P873_10170</name>
</gene>
<dbReference type="EMBL" id="AWXU01000033">
    <property type="protein sequence ID" value="KFN49510.1"/>
    <property type="molecule type" value="Genomic_DNA"/>
</dbReference>
<name>A0A091BYT2_9GAMM</name>
<evidence type="ECO:0000313" key="1">
    <source>
        <dbReference type="EMBL" id="KFN49510.1"/>
    </source>
</evidence>
<reference evidence="1 2" key="1">
    <citation type="submission" date="2013-09" db="EMBL/GenBank/DDBJ databases">
        <title>Genome sequencing of Arenimonas composti.</title>
        <authorList>
            <person name="Chen F."/>
            <person name="Wang G."/>
        </authorList>
    </citation>
    <scope>NUCLEOTIDE SEQUENCE [LARGE SCALE GENOMIC DNA]</scope>
    <source>
        <strain evidence="1 2">TR7-09</strain>
    </source>
</reference>
<accession>A0A091BYT2</accession>